<feature type="transmembrane region" description="Helical" evidence="1">
    <location>
        <begin position="92"/>
        <end position="111"/>
    </location>
</feature>
<evidence type="ECO:0000259" key="3">
    <source>
        <dbReference type="Pfam" id="PF16344"/>
    </source>
</evidence>
<keyword evidence="1" id="KW-1133">Transmembrane helix</keyword>
<keyword evidence="1" id="KW-0472">Membrane</keyword>
<dbReference type="RefSeq" id="WP_120275829.1">
    <property type="nucleotide sequence ID" value="NZ_RAPN01000006.1"/>
</dbReference>
<protein>
    <submittedName>
        <fullName evidence="4">FecR family protein</fullName>
    </submittedName>
</protein>
<dbReference type="Pfam" id="PF16344">
    <property type="entry name" value="FecR_C"/>
    <property type="match status" value="1"/>
</dbReference>
<dbReference type="Pfam" id="PF04773">
    <property type="entry name" value="FecR"/>
    <property type="match status" value="1"/>
</dbReference>
<keyword evidence="1" id="KW-0812">Transmembrane</keyword>
<dbReference type="Proteomes" id="UP000283387">
    <property type="component" value="Unassembled WGS sequence"/>
</dbReference>
<name>A0A419VUX6_9BACT</name>
<organism evidence="4 5">
    <name type="scientific">Mangrovibacterium diazotrophicum</name>
    <dbReference type="NCBI Taxonomy" id="1261403"/>
    <lineage>
        <taxon>Bacteria</taxon>
        <taxon>Pseudomonadati</taxon>
        <taxon>Bacteroidota</taxon>
        <taxon>Bacteroidia</taxon>
        <taxon>Marinilabiliales</taxon>
        <taxon>Prolixibacteraceae</taxon>
        <taxon>Mangrovibacterium</taxon>
    </lineage>
</organism>
<feature type="domain" description="FecR protein" evidence="2">
    <location>
        <begin position="179"/>
        <end position="273"/>
    </location>
</feature>
<dbReference type="EMBL" id="RAPN01000006">
    <property type="protein sequence ID" value="RKD85153.1"/>
    <property type="molecule type" value="Genomic_DNA"/>
</dbReference>
<dbReference type="InterPro" id="IPR006860">
    <property type="entry name" value="FecR"/>
</dbReference>
<accession>A0A419VUX6</accession>
<dbReference type="InterPro" id="IPR032508">
    <property type="entry name" value="FecR_C"/>
</dbReference>
<dbReference type="PANTHER" id="PTHR30273">
    <property type="entry name" value="PERIPLASMIC SIGNAL SENSOR AND SIGMA FACTOR ACTIVATOR FECR-RELATED"/>
    <property type="match status" value="1"/>
</dbReference>
<feature type="domain" description="Protein FecR C-terminal" evidence="3">
    <location>
        <begin position="320"/>
        <end position="388"/>
    </location>
</feature>
<dbReference type="Gene3D" id="3.55.50.30">
    <property type="match status" value="1"/>
</dbReference>
<dbReference type="Gene3D" id="2.60.120.1440">
    <property type="match status" value="1"/>
</dbReference>
<dbReference type="InterPro" id="IPR012373">
    <property type="entry name" value="Ferrdict_sens_TM"/>
</dbReference>
<evidence type="ECO:0000259" key="2">
    <source>
        <dbReference type="Pfam" id="PF04773"/>
    </source>
</evidence>
<dbReference type="OrthoDB" id="1493027at2"/>
<comment type="caution">
    <text evidence="4">The sequence shown here is derived from an EMBL/GenBank/DDBJ whole genome shotgun (WGS) entry which is preliminary data.</text>
</comment>
<evidence type="ECO:0000313" key="4">
    <source>
        <dbReference type="EMBL" id="RKD85153.1"/>
    </source>
</evidence>
<evidence type="ECO:0000256" key="1">
    <source>
        <dbReference type="SAM" id="Phobius"/>
    </source>
</evidence>
<evidence type="ECO:0000313" key="5">
    <source>
        <dbReference type="Proteomes" id="UP000283387"/>
    </source>
</evidence>
<gene>
    <name evidence="4" type="ORF">BC643_4672</name>
</gene>
<reference evidence="4 5" key="1">
    <citation type="submission" date="2018-09" db="EMBL/GenBank/DDBJ databases">
        <title>Genomic Encyclopedia of Archaeal and Bacterial Type Strains, Phase II (KMG-II): from individual species to whole genera.</title>
        <authorList>
            <person name="Goeker M."/>
        </authorList>
    </citation>
    <scope>NUCLEOTIDE SEQUENCE [LARGE SCALE GENOMIC DNA]</scope>
    <source>
        <strain evidence="4 5">DSM 27148</strain>
    </source>
</reference>
<dbReference type="FunFam" id="2.60.120.1440:FF:000001">
    <property type="entry name" value="Putative anti-sigma factor"/>
    <property type="match status" value="1"/>
</dbReference>
<keyword evidence="5" id="KW-1185">Reference proteome</keyword>
<proteinExistence type="predicted"/>
<sequence>MKQYESRESALIVKYIKGEITDTELTELDAWIGASASNKQLFESLLLEENFEIRRSHSSKVDLDKAYQQLQRKIAIRQKPVAKTRVLNWKRFSAVAASILIPLAIGVVVFMQTERQPRPQVATIEAGNHKAQLFFSSGERIELDENTTDTIYKDNTSLVADHGMISYSNEKAVEAQINRIVVPRGGEFQMVLADGTKVWLNSESELVFPTVFNEATRSVEVSGEAYFEVTKNKEKPFIVKTGGQQIKVLGTAFNVRNYSEEERAITTLVEGSIALTPDAMALGSVLLSPGEQTILDFATVGISKQSVDVSEFVSWKEGEYIFKSKPLVDVMNELARWYDLDVEFGDESIKRSVVTGKFKRVNTFNAFVDLLDKIEVAHFEISGNKVTITE</sequence>
<dbReference type="AlphaFoldDB" id="A0A419VUX6"/>
<dbReference type="GO" id="GO:0016989">
    <property type="term" value="F:sigma factor antagonist activity"/>
    <property type="evidence" value="ECO:0007669"/>
    <property type="project" value="TreeGrafter"/>
</dbReference>
<dbReference type="PANTHER" id="PTHR30273:SF2">
    <property type="entry name" value="PROTEIN FECR"/>
    <property type="match status" value="1"/>
</dbReference>